<dbReference type="AlphaFoldDB" id="A0A6G3XZS5"/>
<reference evidence="1" key="1">
    <citation type="submission" date="2020-01" db="EMBL/GenBank/DDBJ databases">
        <title>Insect and environment-associated Actinomycetes.</title>
        <authorList>
            <person name="Currrie C."/>
            <person name="Chevrette M."/>
            <person name="Carlson C."/>
            <person name="Stubbendieck R."/>
            <person name="Wendt-Pienkowski E."/>
        </authorList>
    </citation>
    <scope>NUCLEOTIDE SEQUENCE</scope>
    <source>
        <strain evidence="1">SID7499</strain>
    </source>
</reference>
<dbReference type="EMBL" id="JAAGMN010010104">
    <property type="protein sequence ID" value="NEE23134.1"/>
    <property type="molecule type" value="Genomic_DNA"/>
</dbReference>
<protein>
    <submittedName>
        <fullName evidence="1">ArsR family transcriptional regulator</fullName>
    </submittedName>
</protein>
<comment type="caution">
    <text evidence="1">The sequence shown here is derived from an EMBL/GenBank/DDBJ whole genome shotgun (WGS) entry which is preliminary data.</text>
</comment>
<organism evidence="1">
    <name type="scientific">Streptomyces sp. SID7499</name>
    <dbReference type="NCBI Taxonomy" id="2706086"/>
    <lineage>
        <taxon>Bacteria</taxon>
        <taxon>Bacillati</taxon>
        <taxon>Actinomycetota</taxon>
        <taxon>Actinomycetes</taxon>
        <taxon>Kitasatosporales</taxon>
        <taxon>Streptomycetaceae</taxon>
        <taxon>Streptomyces</taxon>
    </lineage>
</organism>
<sequence length="216" mass="23822">MLRIHFTGQDLENIRIARSPDPLWEIVCSICRLQTKEGPLAFDPWRRMVHERLRRGGAPRRAALALRTLVPYATYFPDFLTPPVEGGSIGVAAGIDRVLSTPRRQLRSEMTLLAASGEKPFAGAALALGDVEALRLLGDGLRTYHEAFLAPAWDRIGSAAGADVSWRSRALVTGGTRALLDTFRPMAVWHPPVLEVDYPVERDLHLEGRGLLLVPS</sequence>
<proteinExistence type="predicted"/>
<accession>A0A6G3XZS5</accession>
<gene>
    <name evidence="1" type="ORF">G3M58_93900</name>
</gene>
<name>A0A6G3XZS5_9ACTN</name>
<feature type="non-terminal residue" evidence="1">
    <location>
        <position position="216"/>
    </location>
</feature>
<evidence type="ECO:0000313" key="1">
    <source>
        <dbReference type="EMBL" id="NEE23134.1"/>
    </source>
</evidence>